<keyword evidence="1" id="KW-0812">Transmembrane</keyword>
<protein>
    <submittedName>
        <fullName evidence="2">Uncharacterized protein</fullName>
    </submittedName>
</protein>
<accession>A0A3D9SNB4</accession>
<keyword evidence="1" id="KW-0472">Membrane</keyword>
<feature type="transmembrane region" description="Helical" evidence="1">
    <location>
        <begin position="19"/>
        <end position="44"/>
    </location>
</feature>
<evidence type="ECO:0000313" key="3">
    <source>
        <dbReference type="Proteomes" id="UP000256661"/>
    </source>
</evidence>
<sequence length="45" mass="5049">MPDTDPWADMYRRWRINMFAVAVLAAGFFLIGIALSLFAFVGAIL</sequence>
<dbReference type="AlphaFoldDB" id="A0A3D9SNB4"/>
<reference evidence="2 3" key="1">
    <citation type="submission" date="2018-08" db="EMBL/GenBank/DDBJ databases">
        <title>Sequencing the genomes of 1000 actinobacteria strains.</title>
        <authorList>
            <person name="Klenk H.-P."/>
        </authorList>
    </citation>
    <scope>NUCLEOTIDE SEQUENCE [LARGE SCALE GENOMIC DNA]</scope>
    <source>
        <strain evidence="2 3">DSM 43927</strain>
    </source>
</reference>
<evidence type="ECO:0000256" key="1">
    <source>
        <dbReference type="SAM" id="Phobius"/>
    </source>
</evidence>
<dbReference type="RefSeq" id="WP_170177641.1">
    <property type="nucleotide sequence ID" value="NZ_QTTT01000001.1"/>
</dbReference>
<keyword evidence="1" id="KW-1133">Transmembrane helix</keyword>
<dbReference type="Proteomes" id="UP000256661">
    <property type="component" value="Unassembled WGS sequence"/>
</dbReference>
<comment type="caution">
    <text evidence="2">The sequence shown here is derived from an EMBL/GenBank/DDBJ whole genome shotgun (WGS) entry which is preliminary data.</text>
</comment>
<dbReference type="EMBL" id="QTTT01000001">
    <property type="protein sequence ID" value="REE97197.1"/>
    <property type="molecule type" value="Genomic_DNA"/>
</dbReference>
<organism evidence="2 3">
    <name type="scientific">Thermomonospora umbrina</name>
    <dbReference type="NCBI Taxonomy" id="111806"/>
    <lineage>
        <taxon>Bacteria</taxon>
        <taxon>Bacillati</taxon>
        <taxon>Actinomycetota</taxon>
        <taxon>Actinomycetes</taxon>
        <taxon>Streptosporangiales</taxon>
        <taxon>Thermomonosporaceae</taxon>
        <taxon>Thermomonospora</taxon>
    </lineage>
</organism>
<name>A0A3D9SNB4_9ACTN</name>
<gene>
    <name evidence="2" type="ORF">DFJ69_2659</name>
</gene>
<proteinExistence type="predicted"/>
<evidence type="ECO:0000313" key="2">
    <source>
        <dbReference type="EMBL" id="REE97197.1"/>
    </source>
</evidence>
<keyword evidence="3" id="KW-1185">Reference proteome</keyword>